<dbReference type="InterPro" id="IPR001872">
    <property type="entry name" value="Peptidase_A8"/>
</dbReference>
<dbReference type="EC" id="3.4.23.36" evidence="9"/>
<dbReference type="EMBL" id="CP121687">
    <property type="protein sequence ID" value="WZL70331.1"/>
    <property type="molecule type" value="Genomic_DNA"/>
</dbReference>
<organism evidence="12 13">
    <name type="scientific">Defluviitalea saccharophila</name>
    <dbReference type="NCBI Taxonomy" id="879970"/>
    <lineage>
        <taxon>Bacteria</taxon>
        <taxon>Bacillati</taxon>
        <taxon>Bacillota</taxon>
        <taxon>Clostridia</taxon>
        <taxon>Lachnospirales</taxon>
        <taxon>Defluviitaleaceae</taxon>
        <taxon>Defluviitalea</taxon>
    </lineage>
</organism>
<dbReference type="PANTHER" id="PTHR33695">
    <property type="entry name" value="LIPOPROTEIN SIGNAL PEPTIDASE"/>
    <property type="match status" value="1"/>
</dbReference>
<feature type="transmembrane region" description="Helical" evidence="9">
    <location>
        <begin position="60"/>
        <end position="76"/>
    </location>
</feature>
<evidence type="ECO:0000256" key="3">
    <source>
        <dbReference type="ARBA" id="ARBA00022670"/>
    </source>
</evidence>
<keyword evidence="8 9" id="KW-0472">Membrane</keyword>
<comment type="caution">
    <text evidence="9">Lacks conserved residue(s) required for the propagation of feature annotation.</text>
</comment>
<evidence type="ECO:0000313" key="12">
    <source>
        <dbReference type="EMBL" id="WZL70331.1"/>
    </source>
</evidence>
<feature type="transmembrane region" description="Helical" evidence="9">
    <location>
        <begin position="88"/>
        <end position="105"/>
    </location>
</feature>
<name>A0ABZ2Y6V2_9FIRM</name>
<feature type="active site" evidence="9">
    <location>
        <position position="115"/>
    </location>
</feature>
<evidence type="ECO:0000256" key="7">
    <source>
        <dbReference type="ARBA" id="ARBA00022989"/>
    </source>
</evidence>
<evidence type="ECO:0000313" key="13">
    <source>
        <dbReference type="Proteomes" id="UP001486565"/>
    </source>
</evidence>
<proteinExistence type="inferred from homology"/>
<dbReference type="GO" id="GO:0004190">
    <property type="term" value="F:aspartic-type endopeptidase activity"/>
    <property type="evidence" value="ECO:0007669"/>
    <property type="project" value="UniProtKB-EC"/>
</dbReference>
<accession>A0ABZ2Y6V2</accession>
<dbReference type="Pfam" id="PF01252">
    <property type="entry name" value="Peptidase_A8"/>
    <property type="match status" value="1"/>
</dbReference>
<keyword evidence="2 9" id="KW-1003">Cell membrane</keyword>
<keyword evidence="4 9" id="KW-0812">Transmembrane</keyword>
<evidence type="ECO:0000256" key="8">
    <source>
        <dbReference type="ARBA" id="ARBA00023136"/>
    </source>
</evidence>
<keyword evidence="13" id="KW-1185">Reference proteome</keyword>
<evidence type="ECO:0000256" key="5">
    <source>
        <dbReference type="ARBA" id="ARBA00022750"/>
    </source>
</evidence>
<feature type="active site" evidence="9">
    <location>
        <position position="131"/>
    </location>
</feature>
<feature type="transmembrane region" description="Helical" evidence="9">
    <location>
        <begin position="125"/>
        <end position="146"/>
    </location>
</feature>
<evidence type="ECO:0000256" key="10">
    <source>
        <dbReference type="RuleBase" id="RU000594"/>
    </source>
</evidence>
<evidence type="ECO:0000256" key="2">
    <source>
        <dbReference type="ARBA" id="ARBA00022475"/>
    </source>
</evidence>
<comment type="catalytic activity">
    <reaction evidence="9 10">
        <text>Release of signal peptides from bacterial membrane prolipoproteins. Hydrolyzes -Xaa-Yaa-Zaa-|-(S,diacylglyceryl)Cys-, in which Xaa is hydrophobic (preferably Leu), and Yaa (Ala or Ser) and Zaa (Gly or Ala) have small, neutral side chains.</text>
        <dbReference type="EC" id="3.4.23.36"/>
    </reaction>
</comment>
<dbReference type="PRINTS" id="PR00781">
    <property type="entry name" value="LIPOSIGPTASE"/>
</dbReference>
<keyword evidence="6 9" id="KW-0378">Hydrolase</keyword>
<comment type="pathway">
    <text evidence="9">Protein modification; lipoprotein biosynthesis (signal peptide cleavage).</text>
</comment>
<dbReference type="HAMAP" id="MF_00161">
    <property type="entry name" value="LspA"/>
    <property type="match status" value="1"/>
</dbReference>
<gene>
    <name evidence="9 12" type="primary">lspA</name>
    <name evidence="12" type="ORF">QBE51_02030</name>
</gene>
<evidence type="ECO:0000256" key="1">
    <source>
        <dbReference type="ARBA" id="ARBA00006139"/>
    </source>
</evidence>
<comment type="function">
    <text evidence="9 10">This protein specifically catalyzes the removal of signal peptides from prolipoproteins.</text>
</comment>
<keyword evidence="7 9" id="KW-1133">Transmembrane helix</keyword>
<reference evidence="12 13" key="1">
    <citation type="submission" date="2023-03" db="EMBL/GenBank/DDBJ databases">
        <title>Novel Species.</title>
        <authorList>
            <person name="Ma S."/>
        </authorList>
    </citation>
    <scope>NUCLEOTIDE SEQUENCE [LARGE SCALE GENOMIC DNA]</scope>
    <source>
        <strain evidence="12 13">LIND6LT2</strain>
    </source>
</reference>
<dbReference type="Proteomes" id="UP001486565">
    <property type="component" value="Chromosome"/>
</dbReference>
<dbReference type="PANTHER" id="PTHR33695:SF1">
    <property type="entry name" value="LIPOPROTEIN SIGNAL PEPTIDASE"/>
    <property type="match status" value="1"/>
</dbReference>
<keyword evidence="3 9" id="KW-0645">Protease</keyword>
<dbReference type="RefSeq" id="WP_341877294.1">
    <property type="nucleotide sequence ID" value="NZ_CP121687.1"/>
</dbReference>
<evidence type="ECO:0000256" key="4">
    <source>
        <dbReference type="ARBA" id="ARBA00022692"/>
    </source>
</evidence>
<evidence type="ECO:0000256" key="6">
    <source>
        <dbReference type="ARBA" id="ARBA00022801"/>
    </source>
</evidence>
<evidence type="ECO:0000256" key="9">
    <source>
        <dbReference type="HAMAP-Rule" id="MF_00161"/>
    </source>
</evidence>
<comment type="subcellular location">
    <subcellularLocation>
        <location evidence="9">Cell membrane</location>
        <topology evidence="9">Multi-pass membrane protein</topology>
    </subcellularLocation>
</comment>
<keyword evidence="5 9" id="KW-0064">Aspartyl protease</keyword>
<sequence>MLIQYFLAVSLLVALDQVTKYVAFNYLQSIKSIPIIKDVFHLTFVKNRGAAFGILQNQRWFFIIMTIAVLLGIIYYYKHLPKYKPYGFIRIALILISAGAIGNLIDRIRLGFVIDFFDFCLINFPVFNVADICVVIGTILLAWLILFTNEEDLEKKEVE</sequence>
<evidence type="ECO:0000256" key="11">
    <source>
        <dbReference type="RuleBase" id="RU004181"/>
    </source>
</evidence>
<dbReference type="PROSITE" id="PS00855">
    <property type="entry name" value="SPASE_II"/>
    <property type="match status" value="1"/>
</dbReference>
<comment type="similarity">
    <text evidence="1 9 11">Belongs to the peptidase A8 family.</text>
</comment>
<dbReference type="NCBIfam" id="TIGR00077">
    <property type="entry name" value="lspA"/>
    <property type="match status" value="1"/>
</dbReference>
<protein>
    <recommendedName>
        <fullName evidence="9">Lipoprotein signal peptidase</fullName>
        <ecNumber evidence="9">3.4.23.36</ecNumber>
    </recommendedName>
    <alternativeName>
        <fullName evidence="9">Prolipoprotein signal peptidase</fullName>
    </alternativeName>
    <alternativeName>
        <fullName evidence="9">Signal peptidase II</fullName>
        <shortName evidence="9">SPase II</shortName>
    </alternativeName>
</protein>